<evidence type="ECO:0000259" key="6">
    <source>
        <dbReference type="Pfam" id="PF00590"/>
    </source>
</evidence>
<dbReference type="InterPro" id="IPR029063">
    <property type="entry name" value="SAM-dependent_MTases_sf"/>
</dbReference>
<sequence>MTADAKMNPPWLSLIGLGKDGDLQEPACALLSAAKIVYGSDRHFALAGDISGEKRHWPSPFSAVYDELKSLAGTPVAILATGDPQWFGIGSALAGHFSADEMRVLPTTSAFQLAAARLRWPLQNVDCISLHGRPVETLRSFLYPGARILALTSNGETPQQVADILADGGFGHTRMHVLEKMGGSDERLVSSTAEGWTEAVDNFHTLALDVVADPGTRFLPRTPGLPDDAFRHDGKMTKREVRAVTLAALMPHPDACLWDIGSGCGSIGIEWMRSARGAKAIGLEPHDDRRTIAAENAVALGVPGFELKNAQAPEALEELAKPDAIFIGGGLTAAGMIDACHKALTPGGRLVANAVTLESEAVLLGAHQRYGGELTRLSIQRASPVGHLTGWRPHMPVTQWALVKGSQEQS</sequence>
<dbReference type="SUPFAM" id="SSF53335">
    <property type="entry name" value="S-adenosyl-L-methionine-dependent methyltransferases"/>
    <property type="match status" value="1"/>
</dbReference>
<reference evidence="7 8" key="1">
    <citation type="submission" date="2024-02" db="EMBL/GenBank/DDBJ databases">
        <title>Roseibium algae sp. nov., isolated from marine alga (Grateloupia sp.), showing potential in myo-inositol conversion.</title>
        <authorList>
            <person name="Wang Y."/>
        </authorList>
    </citation>
    <scope>NUCLEOTIDE SEQUENCE [LARGE SCALE GENOMIC DNA]</scope>
    <source>
        <strain evidence="7 8">H3510</strain>
    </source>
</reference>
<dbReference type="PIRSF" id="PIRSF036428">
    <property type="entry name" value="CobL"/>
    <property type="match status" value="1"/>
</dbReference>
<dbReference type="InterPro" id="IPR014776">
    <property type="entry name" value="4pyrrole_Mease_sub2"/>
</dbReference>
<dbReference type="SUPFAM" id="SSF53790">
    <property type="entry name" value="Tetrapyrrole methylase"/>
    <property type="match status" value="1"/>
</dbReference>
<dbReference type="Pfam" id="PF00590">
    <property type="entry name" value="TP_methylase"/>
    <property type="match status" value="1"/>
</dbReference>
<dbReference type="RefSeq" id="WP_340276716.1">
    <property type="nucleotide sequence ID" value="NZ_JBAKIA010000016.1"/>
</dbReference>
<keyword evidence="4" id="KW-0808">Transferase</keyword>
<evidence type="ECO:0000256" key="4">
    <source>
        <dbReference type="ARBA" id="ARBA00022679"/>
    </source>
</evidence>
<dbReference type="InterPro" id="IPR014777">
    <property type="entry name" value="4pyrrole_Mease_sub1"/>
</dbReference>
<dbReference type="InterPro" id="IPR050714">
    <property type="entry name" value="Cobalamin_biosynth_MTase"/>
</dbReference>
<dbReference type="PANTHER" id="PTHR43182">
    <property type="entry name" value="COBALT-PRECORRIN-6B C(15)-METHYLTRANSFERASE (DECARBOXYLATING)"/>
    <property type="match status" value="1"/>
</dbReference>
<comment type="pathway">
    <text evidence="1">Cofactor biosynthesis; adenosylcobalamin biosynthesis.</text>
</comment>
<evidence type="ECO:0000256" key="5">
    <source>
        <dbReference type="ARBA" id="ARBA00022691"/>
    </source>
</evidence>
<dbReference type="InterPro" id="IPR012818">
    <property type="entry name" value="CbiE"/>
</dbReference>
<keyword evidence="3" id="KW-0489">Methyltransferase</keyword>
<evidence type="ECO:0000256" key="1">
    <source>
        <dbReference type="ARBA" id="ARBA00004953"/>
    </source>
</evidence>
<dbReference type="Gene3D" id="3.40.50.150">
    <property type="entry name" value="Vaccinia Virus protein VP39"/>
    <property type="match status" value="1"/>
</dbReference>
<dbReference type="InterPro" id="IPR014008">
    <property type="entry name" value="Cbl_synth_MTase_CbiT"/>
</dbReference>
<dbReference type="Gene3D" id="3.40.1010.10">
    <property type="entry name" value="Cobalt-precorrin-4 Transmethylase, Domain 1"/>
    <property type="match status" value="1"/>
</dbReference>
<dbReference type="PANTHER" id="PTHR43182:SF1">
    <property type="entry name" value="COBALT-PRECORRIN-7 C(5)-METHYLTRANSFERASE"/>
    <property type="match status" value="1"/>
</dbReference>
<dbReference type="NCBIfam" id="TIGR02467">
    <property type="entry name" value="CbiE"/>
    <property type="match status" value="1"/>
</dbReference>
<gene>
    <name evidence="7" type="primary">cbiE</name>
    <name evidence="7" type="ORF">V6575_19490</name>
</gene>
<keyword evidence="8" id="KW-1185">Reference proteome</keyword>
<protein>
    <submittedName>
        <fullName evidence="7">Precorrin-6y C5,15-methyltransferase (Decarboxylating) subunit CbiE</fullName>
    </submittedName>
</protein>
<accession>A0ABU8TRE3</accession>
<dbReference type="InterPro" id="IPR035996">
    <property type="entry name" value="4pyrrol_Methylase_sf"/>
</dbReference>
<dbReference type="CDD" id="cd02440">
    <property type="entry name" value="AdoMet_MTases"/>
    <property type="match status" value="1"/>
</dbReference>
<dbReference type="EMBL" id="JBAKIA010000016">
    <property type="protein sequence ID" value="MEJ8476281.1"/>
    <property type="molecule type" value="Genomic_DNA"/>
</dbReference>
<dbReference type="Proteomes" id="UP001385499">
    <property type="component" value="Unassembled WGS sequence"/>
</dbReference>
<keyword evidence="5" id="KW-0949">S-adenosyl-L-methionine</keyword>
<evidence type="ECO:0000313" key="7">
    <source>
        <dbReference type="EMBL" id="MEJ8476281.1"/>
    </source>
</evidence>
<evidence type="ECO:0000313" key="8">
    <source>
        <dbReference type="Proteomes" id="UP001385499"/>
    </source>
</evidence>
<organism evidence="7 8">
    <name type="scientific">Roseibium algae</name>
    <dbReference type="NCBI Taxonomy" id="3123038"/>
    <lineage>
        <taxon>Bacteria</taxon>
        <taxon>Pseudomonadati</taxon>
        <taxon>Pseudomonadota</taxon>
        <taxon>Alphaproteobacteria</taxon>
        <taxon>Hyphomicrobiales</taxon>
        <taxon>Stappiaceae</taxon>
        <taxon>Roseibium</taxon>
    </lineage>
</organism>
<keyword evidence="2" id="KW-0169">Cobalamin biosynthesis</keyword>
<evidence type="ECO:0000256" key="3">
    <source>
        <dbReference type="ARBA" id="ARBA00022603"/>
    </source>
</evidence>
<feature type="domain" description="Tetrapyrrole methylase" evidence="6">
    <location>
        <begin position="15"/>
        <end position="194"/>
    </location>
</feature>
<evidence type="ECO:0000256" key="2">
    <source>
        <dbReference type="ARBA" id="ARBA00022573"/>
    </source>
</evidence>
<comment type="caution">
    <text evidence="7">The sequence shown here is derived from an EMBL/GenBank/DDBJ whole genome shotgun (WGS) entry which is preliminary data.</text>
</comment>
<dbReference type="InterPro" id="IPR000878">
    <property type="entry name" value="4pyrrol_Mease"/>
</dbReference>
<dbReference type="NCBIfam" id="TIGR02469">
    <property type="entry name" value="CbiT"/>
    <property type="match status" value="1"/>
</dbReference>
<dbReference type="InterPro" id="IPR006365">
    <property type="entry name" value="Cbl_synth_CobL"/>
</dbReference>
<proteinExistence type="predicted"/>
<dbReference type="CDD" id="cd11644">
    <property type="entry name" value="Precorrin-6Y-MT"/>
    <property type="match status" value="1"/>
</dbReference>
<name>A0ABU8TRE3_9HYPH</name>
<dbReference type="Gene3D" id="3.30.950.10">
    <property type="entry name" value="Methyltransferase, Cobalt-precorrin-4 Transmethylase, Domain 2"/>
    <property type="match status" value="1"/>
</dbReference>